<comment type="caution">
    <text evidence="1">The sequence shown here is derived from an EMBL/GenBank/DDBJ whole genome shotgun (WGS) entry which is preliminary data.</text>
</comment>
<feature type="non-terminal residue" evidence="1">
    <location>
        <position position="1"/>
    </location>
</feature>
<name>A0A392S859_9FABA</name>
<protein>
    <submittedName>
        <fullName evidence="1">Uncharacterized protein</fullName>
    </submittedName>
</protein>
<evidence type="ECO:0000313" key="2">
    <source>
        <dbReference type="Proteomes" id="UP000265520"/>
    </source>
</evidence>
<proteinExistence type="predicted"/>
<organism evidence="1 2">
    <name type="scientific">Trifolium medium</name>
    <dbReference type="NCBI Taxonomy" id="97028"/>
    <lineage>
        <taxon>Eukaryota</taxon>
        <taxon>Viridiplantae</taxon>
        <taxon>Streptophyta</taxon>
        <taxon>Embryophyta</taxon>
        <taxon>Tracheophyta</taxon>
        <taxon>Spermatophyta</taxon>
        <taxon>Magnoliopsida</taxon>
        <taxon>eudicotyledons</taxon>
        <taxon>Gunneridae</taxon>
        <taxon>Pentapetalae</taxon>
        <taxon>rosids</taxon>
        <taxon>fabids</taxon>
        <taxon>Fabales</taxon>
        <taxon>Fabaceae</taxon>
        <taxon>Papilionoideae</taxon>
        <taxon>50 kb inversion clade</taxon>
        <taxon>NPAAA clade</taxon>
        <taxon>Hologalegina</taxon>
        <taxon>IRL clade</taxon>
        <taxon>Trifolieae</taxon>
        <taxon>Trifolium</taxon>
    </lineage>
</organism>
<feature type="non-terminal residue" evidence="1">
    <location>
        <position position="109"/>
    </location>
</feature>
<keyword evidence="2" id="KW-1185">Reference proteome</keyword>
<dbReference type="EMBL" id="LXQA010339147">
    <property type="protein sequence ID" value="MCI45071.1"/>
    <property type="molecule type" value="Genomic_DNA"/>
</dbReference>
<evidence type="ECO:0000313" key="1">
    <source>
        <dbReference type="EMBL" id="MCI45071.1"/>
    </source>
</evidence>
<accession>A0A392S859</accession>
<reference evidence="1 2" key="1">
    <citation type="journal article" date="2018" name="Front. Plant Sci.">
        <title>Red Clover (Trifolium pratense) and Zigzag Clover (T. medium) - A Picture of Genomic Similarities and Differences.</title>
        <authorList>
            <person name="Dluhosova J."/>
            <person name="Istvanek J."/>
            <person name="Nedelnik J."/>
            <person name="Repkova J."/>
        </authorList>
    </citation>
    <scope>NUCLEOTIDE SEQUENCE [LARGE SCALE GENOMIC DNA]</scope>
    <source>
        <strain evidence="2">cv. 10/8</strain>
        <tissue evidence="1">Leaf</tissue>
    </source>
</reference>
<sequence length="109" mass="12392">DGTVRLDDQGVEMTRSVSRFPLCWSKKHFEKSTDYYLTKEETMSPEDLAGLESLKAYVESFQPGRWETKAGVPVLDEHGNEQYGKRFINTKELLDCKNAAEAKLCLGID</sequence>
<dbReference type="AlphaFoldDB" id="A0A392S859"/>
<dbReference type="Proteomes" id="UP000265520">
    <property type="component" value="Unassembled WGS sequence"/>
</dbReference>